<organism evidence="5 6">
    <name type="scientific">Apophysomyces ossiformis</name>
    <dbReference type="NCBI Taxonomy" id="679940"/>
    <lineage>
        <taxon>Eukaryota</taxon>
        <taxon>Fungi</taxon>
        <taxon>Fungi incertae sedis</taxon>
        <taxon>Mucoromycota</taxon>
        <taxon>Mucoromycotina</taxon>
        <taxon>Mucoromycetes</taxon>
        <taxon>Mucorales</taxon>
        <taxon>Mucorineae</taxon>
        <taxon>Mucoraceae</taxon>
        <taxon>Apophysomyces</taxon>
    </lineage>
</organism>
<dbReference type="Pfam" id="PF08628">
    <property type="entry name" value="Nexin_C"/>
    <property type="match status" value="1"/>
</dbReference>
<dbReference type="CDD" id="cd06093">
    <property type="entry name" value="PX_domain"/>
    <property type="match status" value="1"/>
</dbReference>
<dbReference type="Pfam" id="PF02194">
    <property type="entry name" value="PXA"/>
    <property type="match status" value="1"/>
</dbReference>
<dbReference type="Pfam" id="PF00787">
    <property type="entry name" value="PX"/>
    <property type="match status" value="1"/>
</dbReference>
<name>A0A8H7BSZ4_9FUNG</name>
<evidence type="ECO:0000259" key="3">
    <source>
        <dbReference type="PROSITE" id="PS50195"/>
    </source>
</evidence>
<dbReference type="PROSITE" id="PS50195">
    <property type="entry name" value="PX"/>
    <property type="match status" value="1"/>
</dbReference>
<dbReference type="InterPro" id="IPR001683">
    <property type="entry name" value="PX_dom"/>
</dbReference>
<dbReference type="Gene3D" id="3.30.1520.10">
    <property type="entry name" value="Phox-like domain"/>
    <property type="match status" value="1"/>
</dbReference>
<dbReference type="PANTHER" id="PTHR22775">
    <property type="entry name" value="SORTING NEXIN"/>
    <property type="match status" value="1"/>
</dbReference>
<dbReference type="PROSITE" id="PS51207">
    <property type="entry name" value="PXA"/>
    <property type="match status" value="1"/>
</dbReference>
<evidence type="ECO:0008006" key="7">
    <source>
        <dbReference type="Google" id="ProtNLM"/>
    </source>
</evidence>
<dbReference type="GO" id="GO:0035091">
    <property type="term" value="F:phosphatidylinositol binding"/>
    <property type="evidence" value="ECO:0007669"/>
    <property type="project" value="InterPro"/>
</dbReference>
<evidence type="ECO:0000313" key="6">
    <source>
        <dbReference type="Proteomes" id="UP000605846"/>
    </source>
</evidence>
<dbReference type="AlphaFoldDB" id="A0A8H7BSZ4"/>
<accession>A0A8H7BSZ4</accession>
<feature type="domain" description="PXA" evidence="4">
    <location>
        <begin position="1"/>
        <end position="114"/>
    </location>
</feature>
<keyword evidence="6" id="KW-1185">Reference proteome</keyword>
<dbReference type="PANTHER" id="PTHR22775:SF47">
    <property type="entry name" value="MEIOTICALLY UP-REGULATED GENE 122 PROTEIN"/>
    <property type="match status" value="1"/>
</dbReference>
<dbReference type="OrthoDB" id="120967at2759"/>
<evidence type="ECO:0000259" key="4">
    <source>
        <dbReference type="PROSITE" id="PS51207"/>
    </source>
</evidence>
<dbReference type="EMBL" id="JABAYA010000044">
    <property type="protein sequence ID" value="KAF7728062.1"/>
    <property type="molecule type" value="Genomic_DNA"/>
</dbReference>
<evidence type="ECO:0000256" key="2">
    <source>
        <dbReference type="SAM" id="MobiDB-lite"/>
    </source>
</evidence>
<evidence type="ECO:0000313" key="5">
    <source>
        <dbReference type="EMBL" id="KAF7728062.1"/>
    </source>
</evidence>
<gene>
    <name evidence="5" type="ORF">EC973_006699</name>
</gene>
<reference evidence="5" key="1">
    <citation type="submission" date="2020-01" db="EMBL/GenBank/DDBJ databases">
        <title>Genome Sequencing of Three Apophysomyces-Like Fungal Strains Confirms a Novel Fungal Genus in the Mucoromycota with divergent Burkholderia-like Endosymbiotic Bacteria.</title>
        <authorList>
            <person name="Stajich J.E."/>
            <person name="Macias A.M."/>
            <person name="Carter-House D."/>
            <person name="Lovett B."/>
            <person name="Kasson L.R."/>
            <person name="Berry K."/>
            <person name="Grigoriev I."/>
            <person name="Chang Y."/>
            <person name="Spatafora J."/>
            <person name="Kasson M.T."/>
        </authorList>
    </citation>
    <scope>NUCLEOTIDE SEQUENCE</scope>
    <source>
        <strain evidence="5">NRRL A-21654</strain>
    </source>
</reference>
<dbReference type="InterPro" id="IPR003114">
    <property type="entry name" value="Phox_assoc"/>
</dbReference>
<proteinExistence type="inferred from homology"/>
<feature type="compositionally biased region" description="Basic and acidic residues" evidence="2">
    <location>
        <begin position="542"/>
        <end position="554"/>
    </location>
</feature>
<feature type="compositionally biased region" description="Basic and acidic residues" evidence="2">
    <location>
        <begin position="500"/>
        <end position="526"/>
    </location>
</feature>
<dbReference type="SUPFAM" id="SSF64268">
    <property type="entry name" value="PX domain"/>
    <property type="match status" value="1"/>
</dbReference>
<comment type="similarity">
    <text evidence="1">Belongs to the sorting nexin family.</text>
</comment>
<dbReference type="InterPro" id="IPR013937">
    <property type="entry name" value="Sorting_nexin_C"/>
</dbReference>
<dbReference type="Proteomes" id="UP000605846">
    <property type="component" value="Unassembled WGS sequence"/>
</dbReference>
<feature type="region of interest" description="Disordered" evidence="2">
    <location>
        <begin position="464"/>
        <end position="558"/>
    </location>
</feature>
<comment type="caution">
    <text evidence="5">The sequence shown here is derived from an EMBL/GenBank/DDBJ whole genome shotgun (WGS) entry which is preliminary data.</text>
</comment>
<dbReference type="SMART" id="SM00312">
    <property type="entry name" value="PX"/>
    <property type="match status" value="1"/>
</dbReference>
<evidence type="ECO:0000256" key="1">
    <source>
        <dbReference type="ARBA" id="ARBA00010883"/>
    </source>
</evidence>
<feature type="compositionally biased region" description="Low complexity" evidence="2">
    <location>
        <begin position="489"/>
        <end position="499"/>
    </location>
</feature>
<feature type="domain" description="PX" evidence="3">
    <location>
        <begin position="266"/>
        <end position="400"/>
    </location>
</feature>
<sequence length="724" mass="81136">MATVYGAANTLIIHMRECRALETAGVPLDSYVTQNPQSPFAQLLPRAEQHQQVRTLTNTILRRLLPKEDVESPVVMFLLKELLATHLFENILDVCSDPDFINCWIIDYLSEDTEDSVSDAVESGKDLDVFRSVLEKATEDVIAEENRNNCELSKNESDAMPTSMDLYSHVADIQQGYTPQTPRPSRRVTNGHAVERPILPIVSSPLGEVPNGTSALAAEPLSMSPQQQTYLPKDDTRALTTVRKSTPFPASEEMVGQKPMIYATGTIAFNVMDISGGKTMTSKDNLTFVIQIERQHVQESLNSEGGGYVISRTYADFEVFHSILCARHAKRVGRLGLRLPLEPARSWLKLGNNGSTIQPPNDVNSICKQLEKYLQNVVEDVQLGTDQIILAFLRKERSTDADTEVSFAEEYEDEISVYAAISDKNTATHGQSGVGRAMSLLSRAPSAAAKGMMNIAEGLDTMMWDSDGSSSPVEPARRWFGRRSKREGSISSVRTNNSSSKEDNGEESHEPTAMERIKEQVSRPADEPCDVIFSPVSQASVNEEKRRSHHDMSRKSSSSKPLSAVDIELLIETTFALIVEIFDFTAANNKAWMRRSLLNVLREIVRRSYTELVAEEYYDYINKYLSPDGLVKLAKHLKDQHWPDGKFKTDEEKSVRTMEDREKSKQLARTLLMSKAIPGGFRQVIGDQNCSLSMHRLWSRLQDPALNRILMLQLLERVMKPIFG</sequence>
<dbReference type="InterPro" id="IPR036871">
    <property type="entry name" value="PX_dom_sf"/>
</dbReference>
<protein>
    <recommendedName>
        <fullName evidence="7">PXA domain-containing protein</fullName>
    </recommendedName>
</protein>